<dbReference type="AlphaFoldDB" id="A0A0G1FL09"/>
<accession>A0A0G1FL09</accession>
<gene>
    <name evidence="2" type="ORF">UV73_C0014G0003</name>
</gene>
<evidence type="ECO:0008006" key="4">
    <source>
        <dbReference type="Google" id="ProtNLM"/>
    </source>
</evidence>
<keyword evidence="1" id="KW-0472">Membrane</keyword>
<organism evidence="2 3">
    <name type="scientific">Candidatus Gottesmanbacteria bacterium GW2011_GWA2_43_14</name>
    <dbReference type="NCBI Taxonomy" id="1618443"/>
    <lineage>
        <taxon>Bacteria</taxon>
        <taxon>Candidatus Gottesmaniibacteriota</taxon>
    </lineage>
</organism>
<keyword evidence="1" id="KW-1133">Transmembrane helix</keyword>
<dbReference type="EMBL" id="LCFP01000014">
    <property type="protein sequence ID" value="KKS95726.1"/>
    <property type="molecule type" value="Genomic_DNA"/>
</dbReference>
<keyword evidence="1" id="KW-0812">Transmembrane</keyword>
<sequence>MAFPGLKLPVILRNRTVIIVSILLVLISLPSLFFFMKFREAEKVLNDLDSGGEAKIIAKVGSLIELPKGEYPTVATVTDKTKLANLAFFSNAKNGDIVLAYQTAKKAILYDPKINKIIEVANFSRNTPTPTPAAEDNITFAPVSLLLLNGTKTAGLTLKYETELRQKIATVSVIARQDARKNDYPKTLLIDLDEDQSEIAQKLGKDLGIPLSLLPLGETASGGADFAIIVGEDKI</sequence>
<evidence type="ECO:0000313" key="2">
    <source>
        <dbReference type="EMBL" id="KKS95726.1"/>
    </source>
</evidence>
<reference evidence="2 3" key="1">
    <citation type="journal article" date="2015" name="Nature">
        <title>rRNA introns, odd ribosomes, and small enigmatic genomes across a large radiation of phyla.</title>
        <authorList>
            <person name="Brown C.T."/>
            <person name="Hug L.A."/>
            <person name="Thomas B.C."/>
            <person name="Sharon I."/>
            <person name="Castelle C.J."/>
            <person name="Singh A."/>
            <person name="Wilkins M.J."/>
            <person name="Williams K.H."/>
            <person name="Banfield J.F."/>
        </authorList>
    </citation>
    <scope>NUCLEOTIDE SEQUENCE [LARGE SCALE GENOMIC DNA]</scope>
</reference>
<comment type="caution">
    <text evidence="2">The sequence shown here is derived from an EMBL/GenBank/DDBJ whole genome shotgun (WGS) entry which is preliminary data.</text>
</comment>
<evidence type="ECO:0000256" key="1">
    <source>
        <dbReference type="SAM" id="Phobius"/>
    </source>
</evidence>
<feature type="transmembrane region" description="Helical" evidence="1">
    <location>
        <begin position="16"/>
        <end position="36"/>
    </location>
</feature>
<proteinExistence type="predicted"/>
<protein>
    <recommendedName>
        <fullName evidence="4">LytR/CpsA/Psr regulator C-terminal domain-containing protein</fullName>
    </recommendedName>
</protein>
<dbReference type="STRING" id="1618443.UV73_C0014G0003"/>
<dbReference type="Proteomes" id="UP000034894">
    <property type="component" value="Unassembled WGS sequence"/>
</dbReference>
<name>A0A0G1FL09_9BACT</name>
<evidence type="ECO:0000313" key="3">
    <source>
        <dbReference type="Proteomes" id="UP000034894"/>
    </source>
</evidence>